<dbReference type="Gene3D" id="1.10.10.1450">
    <property type="match status" value="1"/>
</dbReference>
<sequence>MSMYTIRKEEIALKKDPHGRLKSVNAETKGILQELERDYKAPEFKETPNEVADKFNAAHYSTGAVAASFTSTAMVPETVHKAAIISEDEVKYDRVKKKAEAHRIPAETYGDNALSDTTCRNWFRRLKNNDFELEDKERSGALIKFEDGKLEELLDQDRGMIQKQGHLILYELKPRDVERCFLTCAMKSGYTMIIESVENCGIQGGDPTGTGLGGESIWNKPFEDEIKPNLHHSGRGVLSMANSGPNTNGSQFFITFRSCKQLNGKHTIFGKLVGGMDTLQAMEQIEVDNKDRPIQDIIIEGAQVFVDPFAEAAEQLANERLEELKRKAEAEDPGIKPKKASNQPLKVFREGVGKYLNLQELTNVNKGNKNEEVPTKKSKKETNYKFGSFDSW</sequence>
<evidence type="ECO:0000313" key="3">
    <source>
        <dbReference type="EMBL" id="GBP26172.1"/>
    </source>
</evidence>
<keyword evidence="4" id="KW-1185">Reference proteome</keyword>
<reference evidence="3 4" key="1">
    <citation type="journal article" date="2019" name="Commun. Biol.">
        <title>The bagworm genome reveals a unique fibroin gene that provides high tensile strength.</title>
        <authorList>
            <person name="Kono N."/>
            <person name="Nakamura H."/>
            <person name="Ohtoshi R."/>
            <person name="Tomita M."/>
            <person name="Numata K."/>
            <person name="Arakawa K."/>
        </authorList>
    </citation>
    <scope>NUCLEOTIDE SEQUENCE [LARGE SCALE GENOMIC DNA]</scope>
</reference>
<protein>
    <submittedName>
        <fullName evidence="3">Peptidyl-prolyl cis-trans isomerase-like 2</fullName>
    </submittedName>
</protein>
<dbReference type="SUPFAM" id="SSF50891">
    <property type="entry name" value="Cyclophilin-like"/>
    <property type="match status" value="1"/>
</dbReference>
<evidence type="ECO:0000259" key="2">
    <source>
        <dbReference type="PROSITE" id="PS50072"/>
    </source>
</evidence>
<organism evidence="3 4">
    <name type="scientific">Eumeta variegata</name>
    <name type="common">Bagworm moth</name>
    <name type="synonym">Eumeta japonica</name>
    <dbReference type="NCBI Taxonomy" id="151549"/>
    <lineage>
        <taxon>Eukaryota</taxon>
        <taxon>Metazoa</taxon>
        <taxon>Ecdysozoa</taxon>
        <taxon>Arthropoda</taxon>
        <taxon>Hexapoda</taxon>
        <taxon>Insecta</taxon>
        <taxon>Pterygota</taxon>
        <taxon>Neoptera</taxon>
        <taxon>Endopterygota</taxon>
        <taxon>Lepidoptera</taxon>
        <taxon>Glossata</taxon>
        <taxon>Ditrysia</taxon>
        <taxon>Tineoidea</taxon>
        <taxon>Psychidae</taxon>
        <taxon>Oiketicinae</taxon>
        <taxon>Eumeta</taxon>
    </lineage>
</organism>
<dbReference type="AlphaFoldDB" id="A0A4C1UJL6"/>
<feature type="region of interest" description="Disordered" evidence="1">
    <location>
        <begin position="366"/>
        <end position="392"/>
    </location>
</feature>
<keyword evidence="3" id="KW-0413">Isomerase</keyword>
<feature type="domain" description="PPIase cyclophilin-type" evidence="2">
    <location>
        <begin position="174"/>
        <end position="304"/>
    </location>
</feature>
<name>A0A4C1UJL6_EUMVA</name>
<dbReference type="PANTHER" id="PTHR45625">
    <property type="entry name" value="PEPTIDYL-PROLYL CIS-TRANS ISOMERASE-RELATED"/>
    <property type="match status" value="1"/>
</dbReference>
<dbReference type="GO" id="GO:0071013">
    <property type="term" value="C:catalytic step 2 spliceosome"/>
    <property type="evidence" value="ECO:0007669"/>
    <property type="project" value="TreeGrafter"/>
</dbReference>
<dbReference type="PROSITE" id="PS50072">
    <property type="entry name" value="CSA_PPIASE_2"/>
    <property type="match status" value="1"/>
</dbReference>
<dbReference type="GO" id="GO:0000209">
    <property type="term" value="P:protein polyubiquitination"/>
    <property type="evidence" value="ECO:0007669"/>
    <property type="project" value="TreeGrafter"/>
</dbReference>
<dbReference type="Pfam" id="PF17906">
    <property type="entry name" value="HTH_48"/>
    <property type="match status" value="1"/>
</dbReference>
<evidence type="ECO:0000256" key="1">
    <source>
        <dbReference type="SAM" id="MobiDB-lite"/>
    </source>
</evidence>
<gene>
    <name evidence="3" type="primary">PPIL2</name>
    <name evidence="3" type="ORF">EVAR_74934_1</name>
</gene>
<accession>A0A4C1UJL6</accession>
<dbReference type="InterPro" id="IPR041426">
    <property type="entry name" value="Mos1_HTH"/>
</dbReference>
<dbReference type="EMBL" id="BGZK01000177">
    <property type="protein sequence ID" value="GBP26172.1"/>
    <property type="molecule type" value="Genomic_DNA"/>
</dbReference>
<dbReference type="PRINTS" id="PR00153">
    <property type="entry name" value="CSAPPISMRASE"/>
</dbReference>
<dbReference type="InterPro" id="IPR002130">
    <property type="entry name" value="Cyclophilin-type_PPIase_dom"/>
</dbReference>
<dbReference type="STRING" id="151549.A0A4C1UJL6"/>
<dbReference type="PANTHER" id="PTHR45625:SF1">
    <property type="entry name" value="RING-TYPE E3 UBIQUITIN-PROTEIN LIGASE PPIL2"/>
    <property type="match status" value="1"/>
</dbReference>
<dbReference type="Gene3D" id="2.40.100.10">
    <property type="entry name" value="Cyclophilin-like"/>
    <property type="match status" value="1"/>
</dbReference>
<dbReference type="OrthoDB" id="30774at2759"/>
<dbReference type="Pfam" id="PF00160">
    <property type="entry name" value="Pro_isomerase"/>
    <property type="match status" value="1"/>
</dbReference>
<dbReference type="Proteomes" id="UP000299102">
    <property type="component" value="Unassembled WGS sequence"/>
</dbReference>
<dbReference type="GO" id="GO:0003755">
    <property type="term" value="F:peptidyl-prolyl cis-trans isomerase activity"/>
    <property type="evidence" value="ECO:0007669"/>
    <property type="project" value="InterPro"/>
</dbReference>
<proteinExistence type="predicted"/>
<dbReference type="InterPro" id="IPR029000">
    <property type="entry name" value="Cyclophilin-like_dom_sf"/>
</dbReference>
<dbReference type="GO" id="GO:0061630">
    <property type="term" value="F:ubiquitin protein ligase activity"/>
    <property type="evidence" value="ECO:0007669"/>
    <property type="project" value="TreeGrafter"/>
</dbReference>
<comment type="caution">
    <text evidence="3">The sequence shown here is derived from an EMBL/GenBank/DDBJ whole genome shotgun (WGS) entry which is preliminary data.</text>
</comment>
<feature type="compositionally biased region" description="Basic and acidic residues" evidence="1">
    <location>
        <begin position="368"/>
        <end position="383"/>
    </location>
</feature>
<dbReference type="InterPro" id="IPR044666">
    <property type="entry name" value="Cyclophilin_A-like"/>
</dbReference>
<evidence type="ECO:0000313" key="4">
    <source>
        <dbReference type="Proteomes" id="UP000299102"/>
    </source>
</evidence>